<dbReference type="EMBL" id="PNHK01000319">
    <property type="protein sequence ID" value="PMD04155.1"/>
    <property type="molecule type" value="Genomic_DNA"/>
</dbReference>
<sequence>MQFIAVSVVAGIVGAGLAIPSVGVASIGANNALKIFNALPAELDERPLAEQSRMLDADGKQIASFYWLNRKEVPLDKISEPMQ</sequence>
<reference evidence="1 2" key="1">
    <citation type="submission" date="2017-09" db="EMBL/GenBank/DDBJ databases">
        <title>Bacterial strain isolated from the female urinary microbiota.</title>
        <authorList>
            <person name="Thomas-White K."/>
            <person name="Kumar N."/>
            <person name="Forster S."/>
            <person name="Putonti C."/>
            <person name="Lawley T."/>
            <person name="Wolfe A.J."/>
        </authorList>
    </citation>
    <scope>NUCLEOTIDE SEQUENCE [LARGE SCALE GENOMIC DNA]</scope>
    <source>
        <strain evidence="1 2">UMB1301</strain>
    </source>
</reference>
<accession>A0A2N6VJ38</accession>
<dbReference type="Proteomes" id="UP000235598">
    <property type="component" value="Unassembled WGS sequence"/>
</dbReference>
<organism evidence="1 2">
    <name type="scientific">Brevibacterium paucivorans</name>
    <dbReference type="NCBI Taxonomy" id="170994"/>
    <lineage>
        <taxon>Bacteria</taxon>
        <taxon>Bacillati</taxon>
        <taxon>Actinomycetota</taxon>
        <taxon>Actinomycetes</taxon>
        <taxon>Micrococcales</taxon>
        <taxon>Brevibacteriaceae</taxon>
        <taxon>Brevibacterium</taxon>
    </lineage>
</organism>
<dbReference type="GO" id="GO:0016740">
    <property type="term" value="F:transferase activity"/>
    <property type="evidence" value="ECO:0007669"/>
    <property type="project" value="UniProtKB-KW"/>
</dbReference>
<feature type="non-terminal residue" evidence="1">
    <location>
        <position position="83"/>
    </location>
</feature>
<comment type="caution">
    <text evidence="1">The sequence shown here is derived from an EMBL/GenBank/DDBJ whole genome shotgun (WGS) entry which is preliminary data.</text>
</comment>
<proteinExistence type="predicted"/>
<name>A0A2N6VJ38_9MICO</name>
<protein>
    <submittedName>
        <fullName evidence="1">Peptidoglycan glycosyltransferase</fullName>
    </submittedName>
</protein>
<evidence type="ECO:0000313" key="1">
    <source>
        <dbReference type="EMBL" id="PMD04155.1"/>
    </source>
</evidence>
<gene>
    <name evidence="1" type="ORF">CJ199_13725</name>
</gene>
<dbReference type="AlphaFoldDB" id="A0A2N6VJ38"/>
<keyword evidence="1" id="KW-0808">Transferase</keyword>
<evidence type="ECO:0000313" key="2">
    <source>
        <dbReference type="Proteomes" id="UP000235598"/>
    </source>
</evidence>